<dbReference type="AlphaFoldDB" id="A0A0D7B659"/>
<keyword evidence="3" id="KW-1185">Reference proteome</keyword>
<feature type="compositionally biased region" description="Polar residues" evidence="1">
    <location>
        <begin position="1"/>
        <end position="11"/>
    </location>
</feature>
<sequence length="215" mass="24871">MTHLDNSSSPPCYTPRRPSPLISDVLTSPPSSPPSSPLSTKSPAMAWPARKLLAASPTTPSRPFRRICSDEKLLRQNFQARCLRRAAEAQKEVLGKRKRTLEPIEEDPFLEGPEEARRDTEFYRRVVTHTSKKIRKRTNYYAESVPLDLDELEEWEAELEQAHEQEQPPSDDLDEETLNSYAEQYQDDTWRRLEDDSLWAEFDDEWNEISLPASP</sequence>
<accession>A0A0D7B659</accession>
<dbReference type="EMBL" id="KN880569">
    <property type="protein sequence ID" value="KIY65997.1"/>
    <property type="molecule type" value="Genomic_DNA"/>
</dbReference>
<dbReference type="Proteomes" id="UP000054007">
    <property type="component" value="Unassembled WGS sequence"/>
</dbReference>
<reference evidence="2 3" key="1">
    <citation type="journal article" date="2015" name="Fungal Genet. Biol.">
        <title>Evolution of novel wood decay mechanisms in Agaricales revealed by the genome sequences of Fistulina hepatica and Cylindrobasidium torrendii.</title>
        <authorList>
            <person name="Floudas D."/>
            <person name="Held B.W."/>
            <person name="Riley R."/>
            <person name="Nagy L.G."/>
            <person name="Koehler G."/>
            <person name="Ransdell A.S."/>
            <person name="Younus H."/>
            <person name="Chow J."/>
            <person name="Chiniquy J."/>
            <person name="Lipzen A."/>
            <person name="Tritt A."/>
            <person name="Sun H."/>
            <person name="Haridas S."/>
            <person name="LaButti K."/>
            <person name="Ohm R.A."/>
            <person name="Kues U."/>
            <person name="Blanchette R.A."/>
            <person name="Grigoriev I.V."/>
            <person name="Minto R.E."/>
            <person name="Hibbett D.S."/>
        </authorList>
    </citation>
    <scope>NUCLEOTIDE SEQUENCE [LARGE SCALE GENOMIC DNA]</scope>
    <source>
        <strain evidence="2 3">FP15055 ss-10</strain>
    </source>
</reference>
<feature type="region of interest" description="Disordered" evidence="1">
    <location>
        <begin position="159"/>
        <end position="186"/>
    </location>
</feature>
<proteinExistence type="predicted"/>
<evidence type="ECO:0000256" key="1">
    <source>
        <dbReference type="SAM" id="MobiDB-lite"/>
    </source>
</evidence>
<name>A0A0D7B659_9AGAR</name>
<feature type="region of interest" description="Disordered" evidence="1">
    <location>
        <begin position="1"/>
        <end position="44"/>
    </location>
</feature>
<evidence type="ECO:0000313" key="3">
    <source>
        <dbReference type="Proteomes" id="UP000054007"/>
    </source>
</evidence>
<evidence type="ECO:0000313" key="2">
    <source>
        <dbReference type="EMBL" id="KIY65997.1"/>
    </source>
</evidence>
<organism evidence="2 3">
    <name type="scientific">Cylindrobasidium torrendii FP15055 ss-10</name>
    <dbReference type="NCBI Taxonomy" id="1314674"/>
    <lineage>
        <taxon>Eukaryota</taxon>
        <taxon>Fungi</taxon>
        <taxon>Dikarya</taxon>
        <taxon>Basidiomycota</taxon>
        <taxon>Agaricomycotina</taxon>
        <taxon>Agaricomycetes</taxon>
        <taxon>Agaricomycetidae</taxon>
        <taxon>Agaricales</taxon>
        <taxon>Marasmiineae</taxon>
        <taxon>Physalacriaceae</taxon>
        <taxon>Cylindrobasidium</taxon>
    </lineage>
</organism>
<gene>
    <name evidence="2" type="ORF">CYLTODRAFT_491835</name>
</gene>
<protein>
    <submittedName>
        <fullName evidence="2">Uncharacterized protein</fullName>
    </submittedName>
</protein>